<dbReference type="InterPro" id="IPR053204">
    <property type="entry name" value="Oxopyrrolidines_Biosynth-assoc"/>
</dbReference>
<keyword evidence="2" id="KW-1185">Reference proteome</keyword>
<evidence type="ECO:0000313" key="2">
    <source>
        <dbReference type="Proteomes" id="UP001150941"/>
    </source>
</evidence>
<evidence type="ECO:0000313" key="1">
    <source>
        <dbReference type="EMBL" id="KAJ5219674.1"/>
    </source>
</evidence>
<dbReference type="PANTHER" id="PTHR38797:SF4">
    <property type="entry name" value="NUCLEAR PORE COMPLEX PROTEIN NUP85"/>
    <property type="match status" value="1"/>
</dbReference>
<protein>
    <submittedName>
        <fullName evidence="1">Uncharacterized protein</fullName>
    </submittedName>
</protein>
<dbReference type="RefSeq" id="XP_058326504.1">
    <property type="nucleotide sequence ID" value="XM_058478174.1"/>
</dbReference>
<reference evidence="1" key="2">
    <citation type="journal article" date="2023" name="IMA Fungus">
        <title>Comparative genomic study of the Penicillium genus elucidates a diverse pangenome and 15 lateral gene transfer events.</title>
        <authorList>
            <person name="Petersen C."/>
            <person name="Sorensen T."/>
            <person name="Nielsen M.R."/>
            <person name="Sondergaard T.E."/>
            <person name="Sorensen J.L."/>
            <person name="Fitzpatrick D.A."/>
            <person name="Frisvad J.C."/>
            <person name="Nielsen K.L."/>
        </authorList>
    </citation>
    <scope>NUCLEOTIDE SEQUENCE</scope>
    <source>
        <strain evidence="1">IBT 19713</strain>
    </source>
</reference>
<organism evidence="1 2">
    <name type="scientific">Penicillium chermesinum</name>
    <dbReference type="NCBI Taxonomy" id="63820"/>
    <lineage>
        <taxon>Eukaryota</taxon>
        <taxon>Fungi</taxon>
        <taxon>Dikarya</taxon>
        <taxon>Ascomycota</taxon>
        <taxon>Pezizomycotina</taxon>
        <taxon>Eurotiomycetes</taxon>
        <taxon>Eurotiomycetidae</taxon>
        <taxon>Eurotiales</taxon>
        <taxon>Aspergillaceae</taxon>
        <taxon>Penicillium</taxon>
    </lineage>
</organism>
<dbReference type="Proteomes" id="UP001150941">
    <property type="component" value="Unassembled WGS sequence"/>
</dbReference>
<dbReference type="InterPro" id="IPR022085">
    <property type="entry name" value="OpdG"/>
</dbReference>
<dbReference type="Pfam" id="PF12311">
    <property type="entry name" value="DUF3632"/>
    <property type="match status" value="1"/>
</dbReference>
<sequence>MPTFNLAKAAESDDSDADRTVIQIFTECLELETITENEAAKRIDEYHRPAETSDEEDEPNIWLIWGAFLRASFMIPHDHPAQDKLIQILLELQDLPSRRVEYGEFGEVEFWTELPVFRFYMIEVWSSVGPFNKYMGRERTEEETTEASREWRNFISFSARLWEAEVINCFNHSVYALRDTLEADEDDYGLELKWRVAAASEWIVHCGDMILEIIRDNDFVHARTPAKGSLYDGKGKTEMYRWEFWKRRFEEVSGQLEGDFKTLALDCADRMQKLSESLE</sequence>
<dbReference type="EMBL" id="JAPQKS010000007">
    <property type="protein sequence ID" value="KAJ5219674.1"/>
    <property type="molecule type" value="Genomic_DNA"/>
</dbReference>
<dbReference type="AlphaFoldDB" id="A0A9W9NGR7"/>
<gene>
    <name evidence="1" type="ORF">N7468_008878</name>
</gene>
<name>A0A9W9NGR7_9EURO</name>
<reference evidence="1" key="1">
    <citation type="submission" date="2022-11" db="EMBL/GenBank/DDBJ databases">
        <authorList>
            <person name="Petersen C."/>
        </authorList>
    </citation>
    <scope>NUCLEOTIDE SEQUENCE</scope>
    <source>
        <strain evidence="1">IBT 19713</strain>
    </source>
</reference>
<dbReference type="PANTHER" id="PTHR38797">
    <property type="entry name" value="NUCLEAR PORE COMPLEX PROTEIN NUP85-RELATED"/>
    <property type="match status" value="1"/>
</dbReference>
<dbReference type="GeneID" id="83205477"/>
<accession>A0A9W9NGR7</accession>
<dbReference type="OrthoDB" id="3350591at2759"/>
<comment type="caution">
    <text evidence="1">The sequence shown here is derived from an EMBL/GenBank/DDBJ whole genome shotgun (WGS) entry which is preliminary data.</text>
</comment>
<proteinExistence type="predicted"/>